<dbReference type="GO" id="GO:0042910">
    <property type="term" value="F:xenobiotic transmembrane transporter activity"/>
    <property type="evidence" value="ECO:0007669"/>
    <property type="project" value="TreeGrafter"/>
</dbReference>
<dbReference type="PANTHER" id="PTHR32063">
    <property type="match status" value="1"/>
</dbReference>
<reference evidence="1 2" key="1">
    <citation type="submission" date="2019-08" db="EMBL/GenBank/DDBJ databases">
        <title>Genome of Phaeodactylibacter luteus.</title>
        <authorList>
            <person name="Bowman J.P."/>
        </authorList>
    </citation>
    <scope>NUCLEOTIDE SEQUENCE [LARGE SCALE GENOMIC DNA]</scope>
    <source>
        <strain evidence="1 2">KCTC 42180</strain>
    </source>
</reference>
<proteinExistence type="predicted"/>
<dbReference type="SUPFAM" id="SSF82693">
    <property type="entry name" value="Multidrug efflux transporter AcrB pore domain, PN1, PN2, PC1 and PC2 subdomains"/>
    <property type="match status" value="1"/>
</dbReference>
<keyword evidence="2" id="KW-1185">Reference proteome</keyword>
<dbReference type="OrthoDB" id="9809409at2"/>
<evidence type="ECO:0000313" key="1">
    <source>
        <dbReference type="EMBL" id="TXB68399.1"/>
    </source>
</evidence>
<dbReference type="EMBL" id="VOOR01000004">
    <property type="protein sequence ID" value="TXB68399.1"/>
    <property type="molecule type" value="Genomic_DNA"/>
</dbReference>
<dbReference type="Pfam" id="PF00873">
    <property type="entry name" value="ACR_tran"/>
    <property type="match status" value="1"/>
</dbReference>
<dbReference type="PANTHER" id="PTHR32063:SF0">
    <property type="entry name" value="SWARMING MOTILITY PROTEIN SWRC"/>
    <property type="match status" value="1"/>
</dbReference>
<name>A0A5C6S378_9BACT</name>
<accession>A0A5C6S378</accession>
<dbReference type="InterPro" id="IPR001036">
    <property type="entry name" value="Acrflvin-R"/>
</dbReference>
<organism evidence="1 2">
    <name type="scientific">Phaeodactylibacter luteus</name>
    <dbReference type="NCBI Taxonomy" id="1564516"/>
    <lineage>
        <taxon>Bacteria</taxon>
        <taxon>Pseudomonadati</taxon>
        <taxon>Bacteroidota</taxon>
        <taxon>Saprospiria</taxon>
        <taxon>Saprospirales</taxon>
        <taxon>Haliscomenobacteraceae</taxon>
        <taxon>Phaeodactylibacter</taxon>
    </lineage>
</organism>
<comment type="caution">
    <text evidence="1">The sequence shown here is derived from an EMBL/GenBank/DDBJ whole genome shotgun (WGS) entry which is preliminary data.</text>
</comment>
<dbReference type="GO" id="GO:0005886">
    <property type="term" value="C:plasma membrane"/>
    <property type="evidence" value="ECO:0007669"/>
    <property type="project" value="TreeGrafter"/>
</dbReference>
<dbReference type="Gene3D" id="3.30.70.1430">
    <property type="entry name" value="Multidrug efflux transporter AcrB pore domain"/>
    <property type="match status" value="1"/>
</dbReference>
<gene>
    <name evidence="1" type="ORF">FRY97_03200</name>
</gene>
<evidence type="ECO:0000313" key="2">
    <source>
        <dbReference type="Proteomes" id="UP000321580"/>
    </source>
</evidence>
<dbReference type="Proteomes" id="UP000321580">
    <property type="component" value="Unassembled WGS sequence"/>
</dbReference>
<sequence>MRTFTTFILFACLTVIGFALLPLLSVQWLPSGQQSQMSIEYSWPGASPKVLEGEVTSVLEGAFGLVRGVENLYSISRKGTASITLDLKPGVDIDGVRFEIASKIRQIYPSLPAGVSYPQINAHNAEEDALDRPVLLYSRAQTRLSFFWMGPAPANGQVPLCCGARCPLGPNGLATPSQR</sequence>
<protein>
    <submittedName>
        <fullName evidence="1">Efflux RND transporter permease subunit</fullName>
    </submittedName>
</protein>
<dbReference type="RefSeq" id="WP_147165978.1">
    <property type="nucleotide sequence ID" value="NZ_VOOR01000004.1"/>
</dbReference>
<dbReference type="AlphaFoldDB" id="A0A5C6S378"/>
<dbReference type="Gene3D" id="1.20.1640.10">
    <property type="entry name" value="Multidrug efflux transporter AcrB transmembrane domain"/>
    <property type="match status" value="1"/>
</dbReference>